<evidence type="ECO:0000313" key="3">
    <source>
        <dbReference type="EMBL" id="KAA0941191.1"/>
    </source>
</evidence>
<protein>
    <submittedName>
        <fullName evidence="3">Helix-turn-helix transcriptional regulator</fullName>
    </submittedName>
</protein>
<evidence type="ECO:0000256" key="1">
    <source>
        <dbReference type="SAM" id="MobiDB-lite"/>
    </source>
</evidence>
<dbReference type="InterPro" id="IPR010982">
    <property type="entry name" value="Lambda_DNA-bd_dom_sf"/>
</dbReference>
<feature type="domain" description="HTH cro/C1-type" evidence="2">
    <location>
        <begin position="27"/>
        <end position="79"/>
    </location>
</feature>
<reference evidence="3 4" key="1">
    <citation type="submission" date="2019-05" db="EMBL/GenBank/DDBJ databases">
        <authorList>
            <person name="Hariharan J."/>
            <person name="Choudoir M.J."/>
            <person name="Diebold P."/>
            <person name="Panke-Buisse K."/>
            <person name="Buckley D.H."/>
        </authorList>
    </citation>
    <scope>NUCLEOTIDE SEQUENCE [LARGE SCALE GENOMIC DNA]</scope>
    <source>
        <strain evidence="3 4">SUN51</strain>
    </source>
</reference>
<sequence>MADFDAIDALLAAAGRQTPLPPPDRRRLLREELHLSRAQLARALGVSPSTVGGWEAGRDPSGEVREKYAYFLDAARTKLDATATAAVTDAEPAGNRSAADAATAAEPAGNESTSDGSAADGSAAQSASADAPAQAEPAGVSPRQAQVAGTAPAFALQDADGLLAAPQPCVLCGQPARHQVEGFAQHLDPAECTPPLPPPSSPPSPAPAAVQPAQA</sequence>
<name>A0A5B0BI73_9ACTN</name>
<dbReference type="Proteomes" id="UP000324965">
    <property type="component" value="Unassembled WGS sequence"/>
</dbReference>
<evidence type="ECO:0000313" key="4">
    <source>
        <dbReference type="Proteomes" id="UP000324965"/>
    </source>
</evidence>
<feature type="non-terminal residue" evidence="3">
    <location>
        <position position="215"/>
    </location>
</feature>
<dbReference type="CDD" id="cd00093">
    <property type="entry name" value="HTH_XRE"/>
    <property type="match status" value="1"/>
</dbReference>
<dbReference type="AlphaFoldDB" id="A0A5B0BI73"/>
<keyword evidence="4" id="KW-1185">Reference proteome</keyword>
<dbReference type="PROSITE" id="PS50943">
    <property type="entry name" value="HTH_CROC1"/>
    <property type="match status" value="1"/>
</dbReference>
<dbReference type="Pfam" id="PF01381">
    <property type="entry name" value="HTH_3"/>
    <property type="match status" value="1"/>
</dbReference>
<comment type="caution">
    <text evidence="3">The sequence shown here is derived from an EMBL/GenBank/DDBJ whole genome shotgun (WGS) entry which is preliminary data.</text>
</comment>
<proteinExistence type="predicted"/>
<feature type="region of interest" description="Disordered" evidence="1">
    <location>
        <begin position="88"/>
        <end position="148"/>
    </location>
</feature>
<dbReference type="RefSeq" id="WP_149510296.1">
    <property type="nucleotide sequence ID" value="NZ_VDFC01000018.1"/>
</dbReference>
<dbReference type="InterPro" id="IPR001387">
    <property type="entry name" value="Cro/C1-type_HTH"/>
</dbReference>
<dbReference type="OrthoDB" id="3870806at2"/>
<dbReference type="SMART" id="SM00530">
    <property type="entry name" value="HTH_XRE"/>
    <property type="match status" value="1"/>
</dbReference>
<dbReference type="GO" id="GO:0003677">
    <property type="term" value="F:DNA binding"/>
    <property type="evidence" value="ECO:0007669"/>
    <property type="project" value="InterPro"/>
</dbReference>
<evidence type="ECO:0000259" key="2">
    <source>
        <dbReference type="PROSITE" id="PS50943"/>
    </source>
</evidence>
<dbReference type="EMBL" id="VDFC01000018">
    <property type="protein sequence ID" value="KAA0941191.1"/>
    <property type="molecule type" value="Genomic_DNA"/>
</dbReference>
<accession>A0A5B0BI73</accession>
<feature type="compositionally biased region" description="Low complexity" evidence="1">
    <location>
        <begin position="88"/>
        <end position="139"/>
    </location>
</feature>
<dbReference type="Gene3D" id="1.10.260.40">
    <property type="entry name" value="lambda repressor-like DNA-binding domains"/>
    <property type="match status" value="1"/>
</dbReference>
<feature type="region of interest" description="Disordered" evidence="1">
    <location>
        <begin position="182"/>
        <end position="215"/>
    </location>
</feature>
<dbReference type="SUPFAM" id="SSF47413">
    <property type="entry name" value="lambda repressor-like DNA-binding domains"/>
    <property type="match status" value="1"/>
</dbReference>
<feature type="compositionally biased region" description="Pro residues" evidence="1">
    <location>
        <begin position="192"/>
        <end position="206"/>
    </location>
</feature>
<gene>
    <name evidence="3" type="ORF">FGF04_06595</name>
</gene>
<organism evidence="3 4">
    <name type="scientific">Streptomyces apricus</name>
    <dbReference type="NCBI Taxonomy" id="1828112"/>
    <lineage>
        <taxon>Bacteria</taxon>
        <taxon>Bacillati</taxon>
        <taxon>Actinomycetota</taxon>
        <taxon>Actinomycetes</taxon>
        <taxon>Kitasatosporales</taxon>
        <taxon>Streptomycetaceae</taxon>
        <taxon>Streptomyces</taxon>
    </lineage>
</organism>